<feature type="compositionally biased region" description="Low complexity" evidence="1">
    <location>
        <begin position="23"/>
        <end position="39"/>
    </location>
</feature>
<dbReference type="EMBL" id="CP141882">
    <property type="protein sequence ID" value="WRT64703.1"/>
    <property type="molecule type" value="Genomic_DNA"/>
</dbReference>
<protein>
    <recommendedName>
        <fullName evidence="4">WW domain-containing protein</fullName>
    </recommendedName>
</protein>
<dbReference type="RefSeq" id="XP_062789443.1">
    <property type="nucleotide sequence ID" value="XM_062933392.1"/>
</dbReference>
<evidence type="ECO:0000313" key="2">
    <source>
        <dbReference type="EMBL" id="WRT64703.1"/>
    </source>
</evidence>
<organism evidence="2 3">
    <name type="scientific">Kwoniella shivajii</name>
    <dbReference type="NCBI Taxonomy" id="564305"/>
    <lineage>
        <taxon>Eukaryota</taxon>
        <taxon>Fungi</taxon>
        <taxon>Dikarya</taxon>
        <taxon>Basidiomycota</taxon>
        <taxon>Agaricomycotina</taxon>
        <taxon>Tremellomycetes</taxon>
        <taxon>Tremellales</taxon>
        <taxon>Cryptococcaceae</taxon>
        <taxon>Kwoniella</taxon>
    </lineage>
</organism>
<feature type="compositionally biased region" description="Basic and acidic residues" evidence="1">
    <location>
        <begin position="1"/>
        <end position="13"/>
    </location>
</feature>
<feature type="compositionally biased region" description="Polar residues" evidence="1">
    <location>
        <begin position="123"/>
        <end position="154"/>
    </location>
</feature>
<evidence type="ECO:0000256" key="1">
    <source>
        <dbReference type="SAM" id="MobiDB-lite"/>
    </source>
</evidence>
<keyword evidence="3" id="KW-1185">Reference proteome</keyword>
<feature type="compositionally biased region" description="Polar residues" evidence="1">
    <location>
        <begin position="201"/>
        <end position="211"/>
    </location>
</feature>
<gene>
    <name evidence="2" type="ORF">IL334_001637</name>
</gene>
<feature type="compositionally biased region" description="Polar residues" evidence="1">
    <location>
        <begin position="174"/>
        <end position="186"/>
    </location>
</feature>
<dbReference type="Proteomes" id="UP001329825">
    <property type="component" value="Chromosome 2"/>
</dbReference>
<feature type="region of interest" description="Disordered" evidence="1">
    <location>
        <begin position="1"/>
        <end position="211"/>
    </location>
</feature>
<evidence type="ECO:0008006" key="4">
    <source>
        <dbReference type="Google" id="ProtNLM"/>
    </source>
</evidence>
<evidence type="ECO:0000313" key="3">
    <source>
        <dbReference type="Proteomes" id="UP001329825"/>
    </source>
</evidence>
<proteinExistence type="predicted"/>
<reference evidence="2 3" key="1">
    <citation type="submission" date="2024-01" db="EMBL/GenBank/DDBJ databases">
        <title>Comparative genomics of Cryptococcus and Kwoniella reveals pathogenesis evolution and contrasting modes of karyotype evolution via chromosome fusion or intercentromeric recombination.</title>
        <authorList>
            <person name="Coelho M.A."/>
            <person name="David-Palma M."/>
            <person name="Shea T."/>
            <person name="Bowers K."/>
            <person name="McGinley-Smith S."/>
            <person name="Mohammad A.W."/>
            <person name="Gnirke A."/>
            <person name="Yurkov A.M."/>
            <person name="Nowrousian M."/>
            <person name="Sun S."/>
            <person name="Cuomo C.A."/>
            <person name="Heitman J."/>
        </authorList>
    </citation>
    <scope>NUCLEOTIDE SEQUENCE [LARGE SCALE GENOMIC DNA]</scope>
    <source>
        <strain evidence="2">CBS 11374</strain>
    </source>
</reference>
<sequence length="211" mass="22815">MSEQSRRQSRRQDSTGGRPSNDQASANGQGSAGGQTNNNEQVPGYHDSQYTPQPNRVSAWSNTTASSSWNPPSSNQFSGFSGPQAAAEQLPERQGSSNDLIGPDGRPLSQYSVPRSTGPRYSEVSTRPPSYESNDRFPQQQEIPPTTYTPSNPLTARDDGPSTLVAGVRRPSGFPSQNSNSRSQGGWTWHPASGQYYYTDPNGNTTWSRGG</sequence>
<dbReference type="GeneID" id="87953768"/>
<name>A0ABZ1CSG9_9TREE</name>
<accession>A0ABZ1CSG9</accession>
<feature type="compositionally biased region" description="Low complexity" evidence="1">
    <location>
        <begin position="58"/>
        <end position="74"/>
    </location>
</feature>